<feature type="compositionally biased region" description="Basic and acidic residues" evidence="8">
    <location>
        <begin position="620"/>
        <end position="640"/>
    </location>
</feature>
<keyword evidence="3" id="KW-0813">Transport</keyword>
<reference evidence="10 11" key="1">
    <citation type="submission" date="2020-08" db="EMBL/GenBank/DDBJ databases">
        <title>Sequencing the genomes of 1000 actinobacteria strains.</title>
        <authorList>
            <person name="Klenk H.-P."/>
        </authorList>
    </citation>
    <scope>NUCLEOTIDE SEQUENCE [LARGE SCALE GENOMIC DNA]</scope>
    <source>
        <strain evidence="10 11">DSM 20419</strain>
    </source>
</reference>
<comment type="similarity">
    <text evidence="2">Belongs to the BCCT transporter (TC 2.A.15) family.</text>
</comment>
<feature type="transmembrane region" description="Helical" evidence="9">
    <location>
        <begin position="424"/>
        <end position="447"/>
    </location>
</feature>
<evidence type="ECO:0000256" key="3">
    <source>
        <dbReference type="ARBA" id="ARBA00022448"/>
    </source>
</evidence>
<evidence type="ECO:0000256" key="7">
    <source>
        <dbReference type="ARBA" id="ARBA00023136"/>
    </source>
</evidence>
<keyword evidence="11" id="KW-1185">Reference proteome</keyword>
<feature type="transmembrane region" description="Helical" evidence="9">
    <location>
        <begin position="35"/>
        <end position="54"/>
    </location>
</feature>
<keyword evidence="6 9" id="KW-1133">Transmembrane helix</keyword>
<sequence>MTRIIREVIDPDPVHPALIPGIGVEETGRAFRTNWWVFDVAGAGVVAVIGWALLDPASISAVGSVSLDWVTENLGWLFSALTIVVAIFMLVVGYGRTGGVRLGADDEKPEFSMMSWIAMLFSAGIGIGLLFYGPMEPLTYFLAPPHGFNVEPGSVDAMHTAIAQTVLHWGPMAWAYYALVGGAIAYAASRRGRPPLISALFDSVFSRRTQGWFGPMVDIFAILVTLFGTAVSLGIGALQIASGVEMVTGLGSLGNGFIIGAIAVLTALFILSAVSGVKRGIRILSNVNMVVAGVLGLFVLIAGPTLLLANIIPAAGVAYFSELGTMLMRNASMGDETEVFMQAWTTYYWAWWVSWTPFVGLFIAKISRGRTLREFVTVVIVVPSAVCLVWFGVVGGTTMWLETQGAGVSGAGSPEAQLFALLDALPLGAITSVVALVSIVIFFVTSADSASIVMGSMSQQGKGEPSRWVTIFWGLMLGLIAASLLLAGGRDALSGLQAIMVVTALPFAFVVMGIMWAWAKDLRMDPYMMRRRYAKEAIDEGVRAGIAEHGDDFVFGASVVEAEHGAGAWLDSEDPALTEWYTEATTGMLDVVKADDASERGASPSESEAQGRIEAPAAREALEAGETGRDADGDPGRVEV</sequence>
<keyword evidence="7 9" id="KW-0472">Membrane</keyword>
<dbReference type="GO" id="GO:0022857">
    <property type="term" value="F:transmembrane transporter activity"/>
    <property type="evidence" value="ECO:0007669"/>
    <property type="project" value="InterPro"/>
</dbReference>
<dbReference type="RefSeq" id="WP_338110081.1">
    <property type="nucleotide sequence ID" value="NZ_JACHWJ010000002.1"/>
</dbReference>
<dbReference type="Pfam" id="PF02028">
    <property type="entry name" value="BCCT"/>
    <property type="match status" value="1"/>
</dbReference>
<evidence type="ECO:0000256" key="5">
    <source>
        <dbReference type="ARBA" id="ARBA00022692"/>
    </source>
</evidence>
<feature type="transmembrane region" description="Helical" evidence="9">
    <location>
        <begin position="340"/>
        <end position="363"/>
    </location>
</feature>
<evidence type="ECO:0000256" key="4">
    <source>
        <dbReference type="ARBA" id="ARBA00022475"/>
    </source>
</evidence>
<dbReference type="Proteomes" id="UP000545286">
    <property type="component" value="Unassembled WGS sequence"/>
</dbReference>
<evidence type="ECO:0000256" key="6">
    <source>
        <dbReference type="ARBA" id="ARBA00022989"/>
    </source>
</evidence>
<evidence type="ECO:0000313" key="11">
    <source>
        <dbReference type="Proteomes" id="UP000545286"/>
    </source>
</evidence>
<feature type="transmembrane region" description="Helical" evidence="9">
    <location>
        <begin position="375"/>
        <end position="393"/>
    </location>
</feature>
<dbReference type="EMBL" id="JACHWJ010000002">
    <property type="protein sequence ID" value="MBB2957486.1"/>
    <property type="molecule type" value="Genomic_DNA"/>
</dbReference>
<accession>A0A7W4UN25</accession>
<feature type="transmembrane region" description="Helical" evidence="9">
    <location>
        <begin position="495"/>
        <end position="519"/>
    </location>
</feature>
<gene>
    <name evidence="10" type="ORF">FHX72_001623</name>
</gene>
<dbReference type="InterPro" id="IPR000060">
    <property type="entry name" value="BCCT_transptr"/>
</dbReference>
<dbReference type="AlphaFoldDB" id="A0A7W4UN25"/>
<keyword evidence="5 9" id="KW-0812">Transmembrane</keyword>
<feature type="transmembrane region" description="Helical" evidence="9">
    <location>
        <begin position="289"/>
        <end position="320"/>
    </location>
</feature>
<feature type="transmembrane region" description="Helical" evidence="9">
    <location>
        <begin position="253"/>
        <end position="277"/>
    </location>
</feature>
<evidence type="ECO:0000256" key="9">
    <source>
        <dbReference type="SAM" id="Phobius"/>
    </source>
</evidence>
<feature type="region of interest" description="Disordered" evidence="8">
    <location>
        <begin position="594"/>
        <end position="640"/>
    </location>
</feature>
<dbReference type="PANTHER" id="PTHR30047">
    <property type="entry name" value="HIGH-AFFINITY CHOLINE TRANSPORT PROTEIN-RELATED"/>
    <property type="match status" value="1"/>
</dbReference>
<proteinExistence type="inferred from homology"/>
<protein>
    <submittedName>
        <fullName evidence="10">Choline/carnitine/betaine transport</fullName>
    </submittedName>
</protein>
<organism evidence="10 11">
    <name type="scientific">Pseudoclavibacter helvolus</name>
    <dbReference type="NCBI Taxonomy" id="255205"/>
    <lineage>
        <taxon>Bacteria</taxon>
        <taxon>Bacillati</taxon>
        <taxon>Actinomycetota</taxon>
        <taxon>Actinomycetes</taxon>
        <taxon>Micrococcales</taxon>
        <taxon>Microbacteriaceae</taxon>
        <taxon>Pseudoclavibacter</taxon>
    </lineage>
</organism>
<feature type="transmembrane region" description="Helical" evidence="9">
    <location>
        <begin position="166"/>
        <end position="188"/>
    </location>
</feature>
<feature type="transmembrane region" description="Helical" evidence="9">
    <location>
        <begin position="116"/>
        <end position="135"/>
    </location>
</feature>
<evidence type="ECO:0000256" key="2">
    <source>
        <dbReference type="ARBA" id="ARBA00005658"/>
    </source>
</evidence>
<keyword evidence="4" id="KW-1003">Cell membrane</keyword>
<dbReference type="GO" id="GO:0005886">
    <property type="term" value="C:plasma membrane"/>
    <property type="evidence" value="ECO:0007669"/>
    <property type="project" value="UniProtKB-SubCell"/>
</dbReference>
<evidence type="ECO:0000313" key="10">
    <source>
        <dbReference type="EMBL" id="MBB2957486.1"/>
    </source>
</evidence>
<feature type="transmembrane region" description="Helical" evidence="9">
    <location>
        <begin position="468"/>
        <end position="489"/>
    </location>
</feature>
<feature type="transmembrane region" description="Helical" evidence="9">
    <location>
        <begin position="74"/>
        <end position="95"/>
    </location>
</feature>
<comment type="caution">
    <text evidence="10">The sequence shown here is derived from an EMBL/GenBank/DDBJ whole genome shotgun (WGS) entry which is preliminary data.</text>
</comment>
<evidence type="ECO:0000256" key="1">
    <source>
        <dbReference type="ARBA" id="ARBA00004651"/>
    </source>
</evidence>
<comment type="subcellular location">
    <subcellularLocation>
        <location evidence="1">Cell membrane</location>
        <topology evidence="1">Multi-pass membrane protein</topology>
    </subcellularLocation>
</comment>
<dbReference type="PANTHER" id="PTHR30047:SF7">
    <property type="entry name" value="HIGH-AFFINITY CHOLINE TRANSPORT PROTEIN"/>
    <property type="match status" value="1"/>
</dbReference>
<dbReference type="NCBIfam" id="TIGR00842">
    <property type="entry name" value="bcct"/>
    <property type="match status" value="1"/>
</dbReference>
<evidence type="ECO:0000256" key="8">
    <source>
        <dbReference type="SAM" id="MobiDB-lite"/>
    </source>
</evidence>
<name>A0A7W4UN25_9MICO</name>
<feature type="transmembrane region" description="Helical" evidence="9">
    <location>
        <begin position="217"/>
        <end position="241"/>
    </location>
</feature>